<dbReference type="GO" id="GO:0098943">
    <property type="term" value="P:neurotransmitter receptor transport, postsynaptic endosome to lysosome"/>
    <property type="evidence" value="ECO:0007669"/>
    <property type="project" value="TreeGrafter"/>
</dbReference>
<dbReference type="GO" id="GO:0010008">
    <property type="term" value="C:endosome membrane"/>
    <property type="evidence" value="ECO:0007669"/>
    <property type="project" value="TreeGrafter"/>
</dbReference>
<dbReference type="InterPro" id="IPR017105">
    <property type="entry name" value="AP3_complex_dsu"/>
</dbReference>
<proteinExistence type="inferred from homology"/>
<dbReference type="GO" id="GO:0098830">
    <property type="term" value="C:presynaptic endosome"/>
    <property type="evidence" value="ECO:0007669"/>
    <property type="project" value="TreeGrafter"/>
</dbReference>
<dbReference type="InterPro" id="IPR058898">
    <property type="entry name" value="Mu_AP3"/>
</dbReference>
<comment type="similarity">
    <text evidence="2">Belongs to the adaptor complexes large subunit family.</text>
</comment>
<evidence type="ECO:0000313" key="10">
    <source>
        <dbReference type="Proteomes" id="UP001209878"/>
    </source>
</evidence>
<feature type="compositionally biased region" description="Basic residues" evidence="7">
    <location>
        <begin position="963"/>
        <end position="982"/>
    </location>
</feature>
<name>A0AAD9P8N7_RIDPI</name>
<dbReference type="InterPro" id="IPR016024">
    <property type="entry name" value="ARM-type_fold"/>
</dbReference>
<dbReference type="InterPro" id="IPR002553">
    <property type="entry name" value="Clathrin/coatomer_adapt-like_N"/>
</dbReference>
<evidence type="ECO:0000256" key="4">
    <source>
        <dbReference type="ARBA" id="ARBA00022737"/>
    </source>
</evidence>
<dbReference type="PANTHER" id="PTHR22781:SF12">
    <property type="entry name" value="AP-3 COMPLEX SUBUNIT DELTA-1"/>
    <property type="match status" value="1"/>
</dbReference>
<dbReference type="GO" id="GO:0048499">
    <property type="term" value="P:synaptic vesicle membrane organization"/>
    <property type="evidence" value="ECO:0007669"/>
    <property type="project" value="TreeGrafter"/>
</dbReference>
<evidence type="ECO:0000256" key="2">
    <source>
        <dbReference type="ARBA" id="ARBA00006613"/>
    </source>
</evidence>
<dbReference type="GO" id="GO:0030123">
    <property type="term" value="C:AP-3 adaptor complex"/>
    <property type="evidence" value="ECO:0007669"/>
    <property type="project" value="InterPro"/>
</dbReference>
<gene>
    <name evidence="9" type="ORF">NP493_92g05029</name>
</gene>
<feature type="compositionally biased region" description="Basic residues" evidence="7">
    <location>
        <begin position="737"/>
        <end position="753"/>
    </location>
</feature>
<evidence type="ECO:0000256" key="7">
    <source>
        <dbReference type="SAM" id="MobiDB-lite"/>
    </source>
</evidence>
<organism evidence="9 10">
    <name type="scientific">Ridgeia piscesae</name>
    <name type="common">Tubeworm</name>
    <dbReference type="NCBI Taxonomy" id="27915"/>
    <lineage>
        <taxon>Eukaryota</taxon>
        <taxon>Metazoa</taxon>
        <taxon>Spiralia</taxon>
        <taxon>Lophotrochozoa</taxon>
        <taxon>Annelida</taxon>
        <taxon>Polychaeta</taxon>
        <taxon>Sedentaria</taxon>
        <taxon>Canalipalpata</taxon>
        <taxon>Sabellida</taxon>
        <taxon>Siboglinidae</taxon>
        <taxon>Ridgeia</taxon>
    </lineage>
</organism>
<dbReference type="GO" id="GO:0016182">
    <property type="term" value="P:synaptic vesicle budding from endosome"/>
    <property type="evidence" value="ECO:0007669"/>
    <property type="project" value="TreeGrafter"/>
</dbReference>
<feature type="domain" description="AP-3 complex subunit delta" evidence="8">
    <location>
        <begin position="660"/>
        <end position="804"/>
    </location>
</feature>
<dbReference type="GO" id="GO:1904115">
    <property type="term" value="C:axon cytoplasm"/>
    <property type="evidence" value="ECO:0007669"/>
    <property type="project" value="GOC"/>
</dbReference>
<feature type="compositionally biased region" description="Low complexity" evidence="7">
    <location>
        <begin position="935"/>
        <end position="945"/>
    </location>
</feature>
<feature type="region of interest" description="Disordered" evidence="7">
    <location>
        <begin position="726"/>
        <end position="808"/>
    </location>
</feature>
<dbReference type="GO" id="GO:0006623">
    <property type="term" value="P:protein targeting to vacuole"/>
    <property type="evidence" value="ECO:0007669"/>
    <property type="project" value="TreeGrafter"/>
</dbReference>
<keyword evidence="3" id="KW-0813">Transport</keyword>
<dbReference type="GO" id="GO:0048490">
    <property type="term" value="P:anterograde synaptic vesicle transport"/>
    <property type="evidence" value="ECO:0007669"/>
    <property type="project" value="TreeGrafter"/>
</dbReference>
<evidence type="ECO:0000256" key="6">
    <source>
        <dbReference type="ARBA" id="ARBA00023136"/>
    </source>
</evidence>
<keyword evidence="10" id="KW-1185">Reference proteome</keyword>
<feature type="region of interest" description="Disordered" evidence="7">
    <location>
        <begin position="922"/>
        <end position="1004"/>
    </location>
</feature>
<keyword evidence="6" id="KW-0472">Membrane</keyword>
<feature type="compositionally biased region" description="Low complexity" evidence="7">
    <location>
        <begin position="828"/>
        <end position="839"/>
    </location>
</feature>
<dbReference type="Pfam" id="PF01602">
    <property type="entry name" value="Adaptin_N"/>
    <property type="match status" value="1"/>
</dbReference>
<dbReference type="EMBL" id="JAODUO010000092">
    <property type="protein sequence ID" value="KAK2189981.1"/>
    <property type="molecule type" value="Genomic_DNA"/>
</dbReference>
<evidence type="ECO:0000259" key="8">
    <source>
        <dbReference type="SMART" id="SM01354"/>
    </source>
</evidence>
<dbReference type="FunFam" id="1.25.10.10:FF:000808">
    <property type="entry name" value="Adaptor related protein complex 3 subunit delta 1"/>
    <property type="match status" value="1"/>
</dbReference>
<dbReference type="Proteomes" id="UP001209878">
    <property type="component" value="Unassembled WGS sequence"/>
</dbReference>
<dbReference type="SMART" id="SM01354">
    <property type="entry name" value="BLVR"/>
    <property type="match status" value="1"/>
</dbReference>
<protein>
    <recommendedName>
        <fullName evidence="8">AP-3 complex subunit delta domain-containing protein</fullName>
    </recommendedName>
</protein>
<comment type="caution">
    <text evidence="9">The sequence shown here is derived from an EMBL/GenBank/DDBJ whole genome shotgun (WGS) entry which is preliminary data.</text>
</comment>
<reference evidence="9" key="1">
    <citation type="journal article" date="2023" name="Mol. Biol. Evol.">
        <title>Third-Generation Sequencing Reveals the Adaptive Role of the Epigenome in Three Deep-Sea Polychaetes.</title>
        <authorList>
            <person name="Perez M."/>
            <person name="Aroh O."/>
            <person name="Sun Y."/>
            <person name="Lan Y."/>
            <person name="Juniper S.K."/>
            <person name="Young C.R."/>
            <person name="Angers B."/>
            <person name="Qian P.Y."/>
        </authorList>
    </citation>
    <scope>NUCLEOTIDE SEQUENCE</scope>
    <source>
        <strain evidence="9">R07B-5</strain>
    </source>
</reference>
<keyword evidence="5" id="KW-0653">Protein transport</keyword>
<evidence type="ECO:0000313" key="9">
    <source>
        <dbReference type="EMBL" id="KAK2189981.1"/>
    </source>
</evidence>
<dbReference type="Gene3D" id="1.25.10.10">
    <property type="entry name" value="Leucine-rich Repeat Variant"/>
    <property type="match status" value="1"/>
</dbReference>
<dbReference type="InterPro" id="IPR011989">
    <property type="entry name" value="ARM-like"/>
</dbReference>
<dbReference type="GO" id="GO:0043195">
    <property type="term" value="C:terminal bouton"/>
    <property type="evidence" value="ECO:0007669"/>
    <property type="project" value="TreeGrafter"/>
</dbReference>
<sequence length="1240" mass="138566">MALKKVKGTLERVLDKNLQDLVRGIRNHKDTEAKYIAECIDEIKQELRQDNMSVKANAVCKLMFMQMLGYDISWAAFNIIEVMSSTKFTFKRMGYLAASQSFSDATDVLMLTTNMIRKDLGSQNIYDAGVALDGLSCFITGDLARDLANDIVTLMSSTKPYLRKKAVLIMYMVFLKYPEALRPAFPRLKEKLEDPDPGVQAAAVNVICELARKNPKNYLSLAPLFFKLMTSSTNNWVLIKIIKLFGALTPLEPRLGKKLIEPLTNLIHSTSAMSLLYECINTVIAGIPNHSASIQLCVQKLRILIEDSDQNLKYLGLLAMSKILKTHPKSVQAHKDLVLQCLDDKDESIRLRALDLLCGMVSKKNLMEIVKKLMVHMDKAEGSHYRDELLAKIIEICSQSNYHFITNFEWYVSILVELTRMEGTRHGKMIASQMLDVAVRVQAIRHFAVAQMAVLLENAHALTDNAQRNGICEVLHAAVWICGEFSEHLSDPQNTLESMLRAKVTQLPGHIQSIYVHNAIKLYARILITAEAQDDLQTVTETTELLLEKLPMFVQSADLEVQERACCLLQLIKYVNKAIEKGAKVADEVSMLFAGELNPVAPKAQKKVPVPEGLDLDAWINEPLPEDDEPEEFVAKTSIFHTMGDVRTATYDNEVKTHAPSEAELQKMRQQREFEHMNNPNYLKGSARPKGSHHEDQNNISDVPISQIDLSVPLHVPGMSMSDKYLQLQRQQEAERRRRKEKKSRKKKGKKKKGDTSSESEDDPAAAISVNTEYDVPEGANLSDDDDFKGSKDDPHRLLNINLDEPLRDEEVLPVHTYQTLPSPLGVKAPPELATAAAAPEKKHRKEREKKHRKDKKERKHEKKSKKGHHHSKDEDSPSLLIATADGTDQPATPDDLPATDMNHIADKTDDMDFWLSASAQDVNSASSAAGELSPPAVATPTAPRTPEKHADVDREEEEPSRRKSKKEKREKKEKKSKKKKKSDYIEADGITTPSKEPATPATYKMPSMSSYKLLAEDTSLKMTYETRVSLEQSNQVIVSIIFSNLTSSHLKDLNVNVLDSLNSKLVRNSGDDGVKVPFILLPNAENEGQFAFTVSSINMPQKLKGTLMYIVKNEDGATQEKIDFKLSLPCTSYLVGVPCDGDAFTKLLGSGDLAHKSSMQATVSETDIAPILAKVCFLAHFCVVEQIGNTASLYSRSIQSHHLCLLVKLQPNTLNFDGKSNDESLLSNVLDDIRGLLTT</sequence>
<dbReference type="PANTHER" id="PTHR22781">
    <property type="entry name" value="DELTA ADAPTIN-RELATED"/>
    <property type="match status" value="1"/>
</dbReference>
<dbReference type="SUPFAM" id="SSF48371">
    <property type="entry name" value="ARM repeat"/>
    <property type="match status" value="1"/>
</dbReference>
<dbReference type="AlphaFoldDB" id="A0AAD9P8N7"/>
<dbReference type="Pfam" id="PF06375">
    <property type="entry name" value="AP3D1"/>
    <property type="match status" value="1"/>
</dbReference>
<feature type="region of interest" description="Disordered" evidence="7">
    <location>
        <begin position="679"/>
        <end position="699"/>
    </location>
</feature>
<feature type="region of interest" description="Disordered" evidence="7">
    <location>
        <begin position="821"/>
        <end position="905"/>
    </location>
</feature>
<dbReference type="InterPro" id="IPR010474">
    <property type="entry name" value="AP3D_dom_metazoa"/>
</dbReference>
<keyword evidence="4" id="KW-0677">Repeat</keyword>
<comment type="subcellular location">
    <subcellularLocation>
        <location evidence="1">Endomembrane system</location>
    </subcellularLocation>
</comment>
<evidence type="ECO:0000256" key="1">
    <source>
        <dbReference type="ARBA" id="ARBA00004308"/>
    </source>
</evidence>
<feature type="compositionally biased region" description="Basic and acidic residues" evidence="7">
    <location>
        <begin position="788"/>
        <end position="797"/>
    </location>
</feature>
<accession>A0AAD9P8N7</accession>
<dbReference type="GO" id="GO:0006896">
    <property type="term" value="P:Golgi to vacuole transport"/>
    <property type="evidence" value="ECO:0007669"/>
    <property type="project" value="TreeGrafter"/>
</dbReference>
<dbReference type="Pfam" id="PF26171">
    <property type="entry name" value="Mu_AP3"/>
    <property type="match status" value="1"/>
</dbReference>
<feature type="compositionally biased region" description="Basic residues" evidence="7">
    <location>
        <begin position="842"/>
        <end position="871"/>
    </location>
</feature>
<dbReference type="FunFam" id="1.25.10.10:FF:000785">
    <property type="entry name" value="Adaptor related protein complex 3 subunit delta 1"/>
    <property type="match status" value="1"/>
</dbReference>
<evidence type="ECO:0000256" key="5">
    <source>
        <dbReference type="ARBA" id="ARBA00022927"/>
    </source>
</evidence>
<evidence type="ECO:0000256" key="3">
    <source>
        <dbReference type="ARBA" id="ARBA00022448"/>
    </source>
</evidence>
<dbReference type="Gene3D" id="3.30.450.50">
    <property type="entry name" value="Longin domain"/>
    <property type="match status" value="1"/>
</dbReference>